<organism evidence="7 8">
    <name type="scientific">Modicella reniformis</name>
    <dbReference type="NCBI Taxonomy" id="1440133"/>
    <lineage>
        <taxon>Eukaryota</taxon>
        <taxon>Fungi</taxon>
        <taxon>Fungi incertae sedis</taxon>
        <taxon>Mucoromycota</taxon>
        <taxon>Mortierellomycotina</taxon>
        <taxon>Mortierellomycetes</taxon>
        <taxon>Mortierellales</taxon>
        <taxon>Mortierellaceae</taxon>
        <taxon>Modicella</taxon>
    </lineage>
</organism>
<dbReference type="Pfam" id="PF01248">
    <property type="entry name" value="Ribosomal_L7Ae"/>
    <property type="match status" value="1"/>
</dbReference>
<name>A0A9P6ML45_9FUNG</name>
<dbReference type="InterPro" id="IPR004038">
    <property type="entry name" value="Ribosomal_eL8/eL30/eS12/Gad45"/>
</dbReference>
<comment type="caution">
    <text evidence="7">The sequence shown here is derived from an EMBL/GenBank/DDBJ whole genome shotgun (WGS) entry which is preliminary data.</text>
</comment>
<dbReference type="GO" id="GO:0022625">
    <property type="term" value="C:cytosolic large ribosomal subunit"/>
    <property type="evidence" value="ECO:0007669"/>
    <property type="project" value="UniProtKB-UniRule"/>
</dbReference>
<evidence type="ECO:0000256" key="5">
    <source>
        <dbReference type="SAM" id="MobiDB-lite"/>
    </source>
</evidence>
<dbReference type="EMBL" id="JAAAHW010000030">
    <property type="protein sequence ID" value="KAG0006968.1"/>
    <property type="molecule type" value="Genomic_DNA"/>
</dbReference>
<dbReference type="InterPro" id="IPR001921">
    <property type="entry name" value="Ribosomal_eL8_euk"/>
</dbReference>
<evidence type="ECO:0000256" key="4">
    <source>
        <dbReference type="RuleBase" id="RU367042"/>
    </source>
</evidence>
<dbReference type="PROSITE" id="PS01082">
    <property type="entry name" value="RIBOSOMAL_L7AE"/>
    <property type="match status" value="1"/>
</dbReference>
<feature type="domain" description="Ribosomal protein eL8/eL30/eS12/Gadd45" evidence="6">
    <location>
        <begin position="117"/>
        <end position="185"/>
    </location>
</feature>
<reference evidence="7" key="1">
    <citation type="journal article" date="2020" name="Fungal Divers.">
        <title>Resolving the Mortierellaceae phylogeny through synthesis of multi-gene phylogenetics and phylogenomics.</title>
        <authorList>
            <person name="Vandepol N."/>
            <person name="Liber J."/>
            <person name="Desiro A."/>
            <person name="Na H."/>
            <person name="Kennedy M."/>
            <person name="Barry K."/>
            <person name="Grigoriev I.V."/>
            <person name="Miller A.N."/>
            <person name="O'Donnell K."/>
            <person name="Stajich J.E."/>
            <person name="Bonito G."/>
        </authorList>
    </citation>
    <scope>NUCLEOTIDE SEQUENCE</scope>
    <source>
        <strain evidence="7">MES-2147</strain>
    </source>
</reference>
<evidence type="ECO:0000256" key="2">
    <source>
        <dbReference type="ARBA" id="ARBA00022980"/>
    </source>
</evidence>
<keyword evidence="2 4" id="KW-0689">Ribosomal protein</keyword>
<dbReference type="GO" id="GO:0042254">
    <property type="term" value="P:ribosome biogenesis"/>
    <property type="evidence" value="ECO:0007669"/>
    <property type="project" value="InterPro"/>
</dbReference>
<evidence type="ECO:0000259" key="6">
    <source>
        <dbReference type="Pfam" id="PF01248"/>
    </source>
</evidence>
<protein>
    <recommendedName>
        <fullName evidence="4">60S ribosomal protein L8</fullName>
    </recommendedName>
</protein>
<evidence type="ECO:0000313" key="7">
    <source>
        <dbReference type="EMBL" id="KAG0006968.1"/>
    </source>
</evidence>
<proteinExistence type="inferred from homology"/>
<dbReference type="InterPro" id="IPR018492">
    <property type="entry name" value="Ribosomal_eL8/Nhp2"/>
</dbReference>
<feature type="region of interest" description="Disordered" evidence="5">
    <location>
        <begin position="1"/>
        <end position="24"/>
    </location>
</feature>
<evidence type="ECO:0000256" key="3">
    <source>
        <dbReference type="ARBA" id="ARBA00023274"/>
    </source>
</evidence>
<evidence type="ECO:0000313" key="8">
    <source>
        <dbReference type="Proteomes" id="UP000749646"/>
    </source>
</evidence>
<dbReference type="InterPro" id="IPR029064">
    <property type="entry name" value="Ribosomal_eL30-like_sf"/>
</dbReference>
<dbReference type="PANTHER" id="PTHR23105">
    <property type="entry name" value="RIBOSOMAL PROTEIN L7AE FAMILY MEMBER"/>
    <property type="match status" value="1"/>
</dbReference>
<dbReference type="Proteomes" id="UP000749646">
    <property type="component" value="Unassembled WGS sequence"/>
</dbReference>
<dbReference type="InterPro" id="IPR004037">
    <property type="entry name" value="Ribosomal_eL8-like_CS"/>
</dbReference>
<gene>
    <name evidence="7" type="primary">RPL8B</name>
    <name evidence="7" type="ORF">BGZ65_000992</name>
</gene>
<sequence>MQVKTASKKVTLAKKNPAASQDTKPRFKGAEYARLIHQRALLATQQKSTLLCNQLKHPLDKELRKQLIKFANKYRPETSAQKKERLIAAANAVAPVAEAPAHAKKNGAIETEELYILKFGINHVAALVEAKKTKLVIIADDVEPLETVAWLSSTCRKRGVPFAIINGKDRLGTLVNKKNAAAIAFTNIRTEHNEQFASLIADIKADHLEKEADRKRSGIENSGLMSSMLLWNFTDMLKKSFL</sequence>
<accession>A0A9P6ML45</accession>
<keyword evidence="8" id="KW-1185">Reference proteome</keyword>
<comment type="similarity">
    <text evidence="1 4">Belongs to the eukaryotic ribosomal protein eL8 family.</text>
</comment>
<dbReference type="PRINTS" id="PR00882">
    <property type="entry name" value="RIBOSOMALL7A"/>
</dbReference>
<dbReference type="Gene3D" id="3.30.1330.30">
    <property type="match status" value="1"/>
</dbReference>
<dbReference type="GO" id="GO:0003723">
    <property type="term" value="F:RNA binding"/>
    <property type="evidence" value="ECO:0007669"/>
    <property type="project" value="UniProtKB-UniRule"/>
</dbReference>
<dbReference type="OrthoDB" id="29563at2759"/>
<comment type="function">
    <text evidence="4">Component of the ribosome.</text>
</comment>
<dbReference type="InterPro" id="IPR050257">
    <property type="entry name" value="eL8/uL1-like"/>
</dbReference>
<dbReference type="PRINTS" id="PR00881">
    <property type="entry name" value="L7ARS6FAMILY"/>
</dbReference>
<evidence type="ECO:0000256" key="1">
    <source>
        <dbReference type="ARBA" id="ARBA00007337"/>
    </source>
</evidence>
<keyword evidence="3 4" id="KW-0687">Ribonucleoprotein</keyword>
<dbReference type="SUPFAM" id="SSF55315">
    <property type="entry name" value="L30e-like"/>
    <property type="match status" value="1"/>
</dbReference>
<dbReference type="AlphaFoldDB" id="A0A9P6ML45"/>